<dbReference type="AlphaFoldDB" id="A0A429XVU6"/>
<proteinExistence type="predicted"/>
<keyword evidence="1" id="KW-0812">Transmembrane</keyword>
<accession>A0A429XVU6</accession>
<dbReference type="EMBL" id="QYTV02000008">
    <property type="protein sequence ID" value="RST72479.1"/>
    <property type="molecule type" value="Genomic_DNA"/>
</dbReference>
<sequence>MNHIDYENWLLYATDSLDEKTRSKYENHLYSCDHCLELYLEAVEEAESQMPVLSDPSGFTDAIMKEIGGVKEEPPPQIKSKKNMRRQTLVHYTVAAAMTLVLMSTGIFSQLTSTLNAFENSAAKQDHSVISSWLNKTDSITEKIEDNIREGNEHE</sequence>
<keyword evidence="3" id="KW-1185">Reference proteome</keyword>
<name>A0A429XVU6_9BACI</name>
<comment type="caution">
    <text evidence="2">The sequence shown here is derived from an EMBL/GenBank/DDBJ whole genome shotgun (WGS) entry which is preliminary data.</text>
</comment>
<dbReference type="OrthoDB" id="1955013at2"/>
<evidence type="ECO:0008006" key="4">
    <source>
        <dbReference type="Google" id="ProtNLM"/>
    </source>
</evidence>
<evidence type="ECO:0000256" key="1">
    <source>
        <dbReference type="SAM" id="Phobius"/>
    </source>
</evidence>
<reference evidence="2" key="1">
    <citation type="submission" date="2018-12" db="EMBL/GenBank/DDBJ databases">
        <authorList>
            <person name="Sun L."/>
            <person name="Chen Z."/>
        </authorList>
    </citation>
    <scope>NUCLEOTIDE SEQUENCE [LARGE SCALE GENOMIC DNA]</scope>
    <source>
        <strain evidence="2">3-2-2</strain>
    </source>
</reference>
<organism evidence="2 3">
    <name type="scientific">Siminovitchia acidinfaciens</name>
    <dbReference type="NCBI Taxonomy" id="2321395"/>
    <lineage>
        <taxon>Bacteria</taxon>
        <taxon>Bacillati</taxon>
        <taxon>Bacillota</taxon>
        <taxon>Bacilli</taxon>
        <taxon>Bacillales</taxon>
        <taxon>Bacillaceae</taxon>
        <taxon>Siminovitchia</taxon>
    </lineage>
</organism>
<keyword evidence="1" id="KW-1133">Transmembrane helix</keyword>
<keyword evidence="1" id="KW-0472">Membrane</keyword>
<dbReference type="Proteomes" id="UP000287156">
    <property type="component" value="Unassembled WGS sequence"/>
</dbReference>
<gene>
    <name evidence="2" type="ORF">D4T97_015565</name>
</gene>
<feature type="transmembrane region" description="Helical" evidence="1">
    <location>
        <begin position="89"/>
        <end position="108"/>
    </location>
</feature>
<evidence type="ECO:0000313" key="3">
    <source>
        <dbReference type="Proteomes" id="UP000287156"/>
    </source>
</evidence>
<dbReference type="RefSeq" id="WP_126051688.1">
    <property type="nucleotide sequence ID" value="NZ_QYTV02000008.1"/>
</dbReference>
<evidence type="ECO:0000313" key="2">
    <source>
        <dbReference type="EMBL" id="RST72479.1"/>
    </source>
</evidence>
<protein>
    <recommendedName>
        <fullName evidence="4">Group-specific protein</fullName>
    </recommendedName>
</protein>